<evidence type="ECO:0000256" key="3">
    <source>
        <dbReference type="ARBA" id="ARBA00022692"/>
    </source>
</evidence>
<dbReference type="EMBL" id="JADAQT010000078">
    <property type="protein sequence ID" value="MBE1876046.1"/>
    <property type="molecule type" value="Genomic_DNA"/>
</dbReference>
<dbReference type="InterPro" id="IPR013099">
    <property type="entry name" value="K_chnl_dom"/>
</dbReference>
<keyword evidence="4 8" id="KW-1133">Transmembrane helix</keyword>
<feature type="transmembrane region" description="Helical" evidence="8">
    <location>
        <begin position="24"/>
        <end position="43"/>
    </location>
</feature>
<evidence type="ECO:0000256" key="6">
    <source>
        <dbReference type="ARBA" id="ARBA00023136"/>
    </source>
</evidence>
<evidence type="ECO:0000256" key="1">
    <source>
        <dbReference type="ARBA" id="ARBA00004141"/>
    </source>
</evidence>
<comment type="caution">
    <text evidence="10">The sequence shown here is derived from an EMBL/GenBank/DDBJ whole genome shotgun (WGS) entry which is preliminary data.</text>
</comment>
<dbReference type="PANTHER" id="PTHR11003">
    <property type="entry name" value="POTASSIUM CHANNEL, SUBFAMILY K"/>
    <property type="match status" value="1"/>
</dbReference>
<proteinExistence type="predicted"/>
<protein>
    <submittedName>
        <fullName evidence="10">Two pore domain potassium channel family protein</fullName>
    </submittedName>
</protein>
<evidence type="ECO:0000256" key="4">
    <source>
        <dbReference type="ARBA" id="ARBA00022989"/>
    </source>
</evidence>
<keyword evidence="6 8" id="KW-0472">Membrane</keyword>
<keyword evidence="11" id="KW-1185">Reference proteome</keyword>
<keyword evidence="5" id="KW-0406">Ion transport</keyword>
<keyword evidence="3 8" id="KW-0812">Transmembrane</keyword>
<dbReference type="Gene3D" id="1.10.287.70">
    <property type="match status" value="1"/>
</dbReference>
<dbReference type="RefSeq" id="WP_192862618.1">
    <property type="nucleotide sequence ID" value="NZ_JADAQT010000078.1"/>
</dbReference>
<organism evidence="10 11">
    <name type="scientific">Myceligenerans pegani</name>
    <dbReference type="NCBI Taxonomy" id="2776917"/>
    <lineage>
        <taxon>Bacteria</taxon>
        <taxon>Bacillati</taxon>
        <taxon>Actinomycetota</taxon>
        <taxon>Actinomycetes</taxon>
        <taxon>Micrococcales</taxon>
        <taxon>Promicromonosporaceae</taxon>
        <taxon>Myceligenerans</taxon>
    </lineage>
</organism>
<evidence type="ECO:0000256" key="7">
    <source>
        <dbReference type="ARBA" id="ARBA00023303"/>
    </source>
</evidence>
<comment type="subcellular location">
    <subcellularLocation>
        <location evidence="1">Membrane</location>
        <topology evidence="1">Multi-pass membrane protein</topology>
    </subcellularLocation>
</comment>
<evidence type="ECO:0000313" key="11">
    <source>
        <dbReference type="Proteomes" id="UP000625527"/>
    </source>
</evidence>
<dbReference type="Proteomes" id="UP000625527">
    <property type="component" value="Unassembled WGS sequence"/>
</dbReference>
<dbReference type="Pfam" id="PF07885">
    <property type="entry name" value="Ion_trans_2"/>
    <property type="match status" value="1"/>
</dbReference>
<reference evidence="10 11" key="1">
    <citation type="submission" date="2020-10" db="EMBL/GenBank/DDBJ databases">
        <title>Myceligenerans pegani sp. nov., an endophytic actinomycete isolated from Peganum harmala L. in Xinjiang, China.</title>
        <authorList>
            <person name="Xin L."/>
        </authorList>
    </citation>
    <scope>NUCLEOTIDE SEQUENCE [LARGE SCALE GENOMIC DNA]</scope>
    <source>
        <strain evidence="10 11">TRM65318</strain>
    </source>
</reference>
<keyword evidence="7 10" id="KW-0407">Ion channel</keyword>
<dbReference type="PANTHER" id="PTHR11003:SF291">
    <property type="entry name" value="IP11374P"/>
    <property type="match status" value="1"/>
</dbReference>
<evidence type="ECO:0000256" key="8">
    <source>
        <dbReference type="SAM" id="Phobius"/>
    </source>
</evidence>
<gene>
    <name evidence="10" type="ORF">IHE71_10045</name>
</gene>
<feature type="domain" description="Potassium channel" evidence="9">
    <location>
        <begin position="31"/>
        <end position="103"/>
    </location>
</feature>
<dbReference type="GO" id="GO:0034220">
    <property type="term" value="P:monoatomic ion transmembrane transport"/>
    <property type="evidence" value="ECO:0007669"/>
    <property type="project" value="UniProtKB-KW"/>
</dbReference>
<dbReference type="InterPro" id="IPR003280">
    <property type="entry name" value="2pore_dom_K_chnl"/>
</dbReference>
<accession>A0ABR9MXC9</accession>
<evidence type="ECO:0000256" key="5">
    <source>
        <dbReference type="ARBA" id="ARBA00023065"/>
    </source>
</evidence>
<evidence type="ECO:0000259" key="9">
    <source>
        <dbReference type="Pfam" id="PF07885"/>
    </source>
</evidence>
<dbReference type="SUPFAM" id="SSF81324">
    <property type="entry name" value="Voltage-gated potassium channels"/>
    <property type="match status" value="1"/>
</dbReference>
<keyword evidence="2" id="KW-0813">Transport</keyword>
<evidence type="ECO:0000256" key="2">
    <source>
        <dbReference type="ARBA" id="ARBA00022448"/>
    </source>
</evidence>
<sequence>MLGLVVMIRRFVAAARTAWRDGTFRGAVSGILILLVSATIFYTLAEGWPVLDAVYFSIVTGLTIGYGDLVPTGPVSKIFTVLYALLSVGLYVLVAASLASALTKDAADRRARRKHRRSED</sequence>
<name>A0ABR9MXC9_9MICO</name>
<evidence type="ECO:0000313" key="10">
    <source>
        <dbReference type="EMBL" id="MBE1876046.1"/>
    </source>
</evidence>
<feature type="transmembrane region" description="Helical" evidence="8">
    <location>
        <begin position="81"/>
        <end position="103"/>
    </location>
</feature>